<name>A0ABV6CP40_9RHOB</name>
<organism evidence="3 4">
    <name type="scientific">Paracoccus rhizosphaerae</name>
    <dbReference type="NCBI Taxonomy" id="1133347"/>
    <lineage>
        <taxon>Bacteria</taxon>
        <taxon>Pseudomonadati</taxon>
        <taxon>Pseudomonadota</taxon>
        <taxon>Alphaproteobacteria</taxon>
        <taxon>Rhodobacterales</taxon>
        <taxon>Paracoccaceae</taxon>
        <taxon>Paracoccus</taxon>
    </lineage>
</organism>
<dbReference type="PANTHER" id="PTHR30137">
    <property type="entry name" value="LUCIFERASE-LIKE MONOOXYGENASE"/>
    <property type="match status" value="1"/>
</dbReference>
<dbReference type="Proteomes" id="UP001589795">
    <property type="component" value="Unassembled WGS sequence"/>
</dbReference>
<dbReference type="CDD" id="cd00347">
    <property type="entry name" value="Flavin_utilizing_monoxygenases"/>
    <property type="match status" value="1"/>
</dbReference>
<dbReference type="InterPro" id="IPR036661">
    <property type="entry name" value="Luciferase-like_sf"/>
</dbReference>
<evidence type="ECO:0000313" key="3">
    <source>
        <dbReference type="EMBL" id="MFC0202509.1"/>
    </source>
</evidence>
<protein>
    <submittedName>
        <fullName evidence="3">LLM class flavin-dependent oxidoreductase</fullName>
        <ecNumber evidence="3">1.-.-.-</ecNumber>
    </submittedName>
</protein>
<comment type="similarity">
    <text evidence="1">To bacterial alkanal monooxygenase alpha and beta chains.</text>
</comment>
<accession>A0ABV6CP40</accession>
<dbReference type="EC" id="1.-.-.-" evidence="3"/>
<dbReference type="InterPro" id="IPR050766">
    <property type="entry name" value="Bact_Lucif_Oxidored"/>
</dbReference>
<dbReference type="InterPro" id="IPR019949">
    <property type="entry name" value="CmoO-like"/>
</dbReference>
<feature type="domain" description="Luciferase-like" evidence="2">
    <location>
        <begin position="7"/>
        <end position="298"/>
    </location>
</feature>
<reference evidence="3 4" key="1">
    <citation type="submission" date="2024-09" db="EMBL/GenBank/DDBJ databases">
        <authorList>
            <person name="Sun Q."/>
            <person name="Mori K."/>
        </authorList>
    </citation>
    <scope>NUCLEOTIDE SEQUENCE [LARGE SCALE GENOMIC DNA]</scope>
    <source>
        <strain evidence="3 4">CCM 7904</strain>
    </source>
</reference>
<dbReference type="Gene3D" id="3.20.20.30">
    <property type="entry name" value="Luciferase-like domain"/>
    <property type="match status" value="1"/>
</dbReference>
<gene>
    <name evidence="3" type="ORF">ACFFIZ_19905</name>
</gene>
<dbReference type="PANTHER" id="PTHR30137:SF6">
    <property type="entry name" value="LUCIFERASE-LIKE MONOOXYGENASE"/>
    <property type="match status" value="1"/>
</dbReference>
<dbReference type="InterPro" id="IPR011251">
    <property type="entry name" value="Luciferase-like_dom"/>
</dbReference>
<dbReference type="SUPFAM" id="SSF51679">
    <property type="entry name" value="Bacterial luciferase-like"/>
    <property type="match status" value="1"/>
</dbReference>
<evidence type="ECO:0000259" key="2">
    <source>
        <dbReference type="Pfam" id="PF00296"/>
    </source>
</evidence>
<dbReference type="Pfam" id="PF00296">
    <property type="entry name" value="Bac_luciferase"/>
    <property type="match status" value="1"/>
</dbReference>
<evidence type="ECO:0000256" key="1">
    <source>
        <dbReference type="ARBA" id="ARBA00007789"/>
    </source>
</evidence>
<dbReference type="GO" id="GO:0016491">
    <property type="term" value="F:oxidoreductase activity"/>
    <property type="evidence" value="ECO:0007669"/>
    <property type="project" value="UniProtKB-KW"/>
</dbReference>
<sequence length="336" mass="36147">MTQTLPFSILDLSPVPEGQTAQDAIRNTINLAQHAERWGYHRFWLAEHHNMPGIASAATAVLIGLVAQATGTIRVGAGGIMLPNHAPLTVAEAFGTLATAFPGRIDLGLGRAPGGDGAVIRALRRDPMADSFPQDVVELLDYLGPARPGAPVRALPGEDTNVPIWILGSSLFGAQLAAHLGLPYAFASHFAPDDLEQALKIYRDRFRPSPWNDRPYAILAANVFAAEDAEEAAYLRTTMQLAFARLRTGMPGKLPRPVRDIDAEIGAPMRQAVDRALRISAVGDEAQVREQLGRLVETYQPDELILTGQIHDHAARLRSFEIAAKAAGALKLSEAA</sequence>
<proteinExistence type="predicted"/>
<comment type="caution">
    <text evidence="3">The sequence shown here is derived from an EMBL/GenBank/DDBJ whole genome shotgun (WGS) entry which is preliminary data.</text>
</comment>
<evidence type="ECO:0000313" key="4">
    <source>
        <dbReference type="Proteomes" id="UP001589795"/>
    </source>
</evidence>
<keyword evidence="3" id="KW-0560">Oxidoreductase</keyword>
<keyword evidence="4" id="KW-1185">Reference proteome</keyword>
<dbReference type="EMBL" id="JBHLWQ010000192">
    <property type="protein sequence ID" value="MFC0202509.1"/>
    <property type="molecule type" value="Genomic_DNA"/>
</dbReference>
<dbReference type="NCBIfam" id="TIGR03558">
    <property type="entry name" value="oxido_grp_1"/>
    <property type="match status" value="1"/>
</dbReference>
<dbReference type="RefSeq" id="WP_265507066.1">
    <property type="nucleotide sequence ID" value="NZ_JAOTBE010000023.1"/>
</dbReference>